<comment type="caution">
    <text evidence="4">The sequence shown here is derived from an EMBL/GenBank/DDBJ whole genome shotgun (WGS) entry which is preliminary data.</text>
</comment>
<keyword evidence="1" id="KW-0521">NADP</keyword>
<evidence type="ECO:0000256" key="2">
    <source>
        <dbReference type="ARBA" id="ARBA00023002"/>
    </source>
</evidence>
<protein>
    <submittedName>
        <fullName evidence="4">Putative Quinone oxidoreductase</fullName>
        <ecNumber evidence="4">1.6.5.5</ecNumber>
    </submittedName>
</protein>
<evidence type="ECO:0000256" key="1">
    <source>
        <dbReference type="ARBA" id="ARBA00022857"/>
    </source>
</evidence>
<organism evidence="4 5">
    <name type="scientific">Nostocoides japonicum T1-X7</name>
    <dbReference type="NCBI Taxonomy" id="1194083"/>
    <lineage>
        <taxon>Bacteria</taxon>
        <taxon>Bacillati</taxon>
        <taxon>Actinomycetota</taxon>
        <taxon>Actinomycetes</taxon>
        <taxon>Micrococcales</taxon>
        <taxon>Intrasporangiaceae</taxon>
        <taxon>Nostocoides</taxon>
    </lineage>
</organism>
<dbReference type="GO" id="GO:0003960">
    <property type="term" value="F:quinone reductase (NADPH) activity"/>
    <property type="evidence" value="ECO:0007669"/>
    <property type="project" value="UniProtKB-EC"/>
</dbReference>
<keyword evidence="2 4" id="KW-0560">Oxidoreductase</keyword>
<dbReference type="Gene3D" id="3.40.50.720">
    <property type="entry name" value="NAD(P)-binding Rossmann-like Domain"/>
    <property type="match status" value="1"/>
</dbReference>
<evidence type="ECO:0000313" key="4">
    <source>
        <dbReference type="EMBL" id="CCH76334.1"/>
    </source>
</evidence>
<dbReference type="Pfam" id="PF08240">
    <property type="entry name" value="ADH_N"/>
    <property type="match status" value="1"/>
</dbReference>
<dbReference type="SUPFAM" id="SSF50129">
    <property type="entry name" value="GroES-like"/>
    <property type="match status" value="1"/>
</dbReference>
<evidence type="ECO:0000313" key="5">
    <source>
        <dbReference type="Proteomes" id="UP000035721"/>
    </source>
</evidence>
<dbReference type="InterPro" id="IPR020843">
    <property type="entry name" value="ER"/>
</dbReference>
<evidence type="ECO:0000259" key="3">
    <source>
        <dbReference type="SMART" id="SM00829"/>
    </source>
</evidence>
<dbReference type="InterPro" id="IPR013154">
    <property type="entry name" value="ADH-like_N"/>
</dbReference>
<reference evidence="4 5" key="1">
    <citation type="journal article" date="2013" name="ISME J.">
        <title>A metabolic model for members of the genus Tetrasphaera involved in enhanced biological phosphorus removal.</title>
        <authorList>
            <person name="Kristiansen R."/>
            <person name="Nguyen H.T.T."/>
            <person name="Saunders A.M."/>
            <person name="Nielsen J.L."/>
            <person name="Wimmer R."/>
            <person name="Le V.Q."/>
            <person name="McIlroy S.J."/>
            <person name="Petrovski S."/>
            <person name="Seviour R.J."/>
            <person name="Calteau A."/>
            <person name="Nielsen K.L."/>
            <person name="Nielsen P.H."/>
        </authorList>
    </citation>
    <scope>NUCLEOTIDE SEQUENCE [LARGE SCALE GENOMIC DNA]</scope>
    <source>
        <strain evidence="4 5">T1-X7</strain>
    </source>
</reference>
<dbReference type="PANTHER" id="PTHR48106">
    <property type="entry name" value="QUINONE OXIDOREDUCTASE PIG3-RELATED"/>
    <property type="match status" value="1"/>
</dbReference>
<dbReference type="Proteomes" id="UP000035721">
    <property type="component" value="Unassembled WGS sequence"/>
</dbReference>
<dbReference type="RefSeq" id="WP_048549920.1">
    <property type="nucleotide sequence ID" value="NZ_HF570958.1"/>
</dbReference>
<accession>A0A077LWF4</accession>
<keyword evidence="5" id="KW-1185">Reference proteome</keyword>
<gene>
    <name evidence="4" type="ORF">BN12_120016</name>
</gene>
<dbReference type="EC" id="1.6.5.5" evidence="4"/>
<dbReference type="EMBL" id="CAJB01000024">
    <property type="protein sequence ID" value="CCH76334.1"/>
    <property type="molecule type" value="Genomic_DNA"/>
</dbReference>
<dbReference type="OrthoDB" id="3175656at2"/>
<dbReference type="SMART" id="SM00829">
    <property type="entry name" value="PKS_ER"/>
    <property type="match status" value="1"/>
</dbReference>
<dbReference type="InterPro" id="IPR011032">
    <property type="entry name" value="GroES-like_sf"/>
</dbReference>
<dbReference type="PANTHER" id="PTHR48106:SF18">
    <property type="entry name" value="QUINONE OXIDOREDUCTASE PIG3"/>
    <property type="match status" value="1"/>
</dbReference>
<dbReference type="CDD" id="cd05289">
    <property type="entry name" value="MDR_like_2"/>
    <property type="match status" value="1"/>
</dbReference>
<dbReference type="STRING" id="1194083.BN12_120016"/>
<name>A0A077LWF4_9MICO</name>
<dbReference type="GO" id="GO:0070402">
    <property type="term" value="F:NADPH binding"/>
    <property type="evidence" value="ECO:0007669"/>
    <property type="project" value="TreeGrafter"/>
</dbReference>
<dbReference type="SUPFAM" id="SSF51735">
    <property type="entry name" value="NAD(P)-binding Rossmann-fold domains"/>
    <property type="match status" value="1"/>
</dbReference>
<sequence length="310" mass="31830">MTRHVVAKDFGGPEQLEVVEVPTPEPGERQVRVAVRAIGVNPIDWKSYSGATSRNPESLSTFGFELSGVVDAVGEGVDGWSVGDEVIAHGFHDGAYADAVVVPATTLLAKPAGMSFEQAAVVALVGGTAWHLVEAASLDGSETVLVHNGTGGVGSLVVQLARLRGARVVATGGPESQDRLRELGAVPLVYGDGLLDRVRSAAPEGVDVALDCVGTDEAIDVSLALVADPGRVISIAGFGRAGDGIRLLGGGPGADPGTRIRTVGRAEVVRLVAEGRLTLPIVGTFRLEETARAHEVSRAGHVAGKLVVVP</sequence>
<dbReference type="Pfam" id="PF13602">
    <property type="entry name" value="ADH_zinc_N_2"/>
    <property type="match status" value="1"/>
</dbReference>
<proteinExistence type="predicted"/>
<dbReference type="AlphaFoldDB" id="A0A077LWF4"/>
<feature type="domain" description="Enoyl reductase (ER)" evidence="3">
    <location>
        <begin position="11"/>
        <end position="308"/>
    </location>
</feature>
<dbReference type="InterPro" id="IPR036291">
    <property type="entry name" value="NAD(P)-bd_dom_sf"/>
</dbReference>
<dbReference type="Gene3D" id="3.90.180.10">
    <property type="entry name" value="Medium-chain alcohol dehydrogenases, catalytic domain"/>
    <property type="match status" value="1"/>
</dbReference>